<comment type="caution">
    <text evidence="4">The sequence shown here is derived from an EMBL/GenBank/DDBJ whole genome shotgun (WGS) entry which is preliminary data.</text>
</comment>
<proteinExistence type="predicted"/>
<dbReference type="GO" id="GO:0043130">
    <property type="term" value="F:ubiquitin binding"/>
    <property type="evidence" value="ECO:0007669"/>
    <property type="project" value="InterPro"/>
</dbReference>
<evidence type="ECO:0000259" key="3">
    <source>
        <dbReference type="PROSITE" id="PS50179"/>
    </source>
</evidence>
<gene>
    <name evidence="4" type="ORF">D0860_07604</name>
</gene>
<dbReference type="SUPFAM" id="SSF89009">
    <property type="entry name" value="GAT-like domain"/>
    <property type="match status" value="1"/>
</dbReference>
<dbReference type="Gene3D" id="1.25.40.90">
    <property type="match status" value="1"/>
</dbReference>
<feature type="region of interest" description="Disordered" evidence="2">
    <location>
        <begin position="411"/>
        <end position="431"/>
    </location>
</feature>
<feature type="compositionally biased region" description="Basic and acidic residues" evidence="2">
    <location>
        <begin position="153"/>
        <end position="167"/>
    </location>
</feature>
<dbReference type="CDD" id="cd14232">
    <property type="entry name" value="GAT_LSB5"/>
    <property type="match status" value="1"/>
</dbReference>
<evidence type="ECO:0000256" key="1">
    <source>
        <dbReference type="ARBA" id="ARBA00011446"/>
    </source>
</evidence>
<evidence type="ECO:0000256" key="2">
    <source>
        <dbReference type="SAM" id="MobiDB-lite"/>
    </source>
</evidence>
<feature type="region of interest" description="Disordered" evidence="2">
    <location>
        <begin position="144"/>
        <end position="221"/>
    </location>
</feature>
<feature type="region of interest" description="Disordered" evidence="2">
    <location>
        <begin position="320"/>
        <end position="348"/>
    </location>
</feature>
<sequence>MFGGPRKPYSAVTVQIDRLTSEQYEEEDFGGLIDLVEVIRIQASGPTEAARALRKKLKYGTTHRQIRALVILDGLMENGDSRFQRAFLDEPLLERLRIMAREDMVDPSVKKKCQVLFIQWANAYKNTPGLERIANLYKELPRSQRPMAARQKVVQDDHADSEPEARHSPSPAPTPSGSRSRATSSAQPPLVASAKNQPVTLAPASSALPSKHSKSKSKYSYGKPFNLAKEKDNMTNCIARASIASTNLLNGLQLANRETERVSQNREIVSRFETAKSLRRQILLYIQQVESDDWIGSLVNANDELVKALTAYEIMDRSIEDDSDSEWEQPPPEAQARPTQGSHSRHVSADTAAQLAGYLGWMHAYSETQANLTVGVVDPSTLDLQCALARSGSQLEFEDRIVSWQRDTAYDGHGSAPASSIPNSDHDLRHSRSSPALFSLSHALRSPSSLDRESESRPLTARNLALGQGITLAEPDETPASRRGSSGLLKRLGRILNNYVTQPSKSIPLQHLPVRQATHATSLSELREIEVGQSASNAASPSPRQMPIAGGSSTAQEGSAPNSSQNSVVNIPRSSTSLDEAPSAREPLLDTNTSSQSNTGAPQLELSNLGDFTIRFSLEAQDGHESN</sequence>
<dbReference type="Pfam" id="PF00790">
    <property type="entry name" value="VHS"/>
    <property type="match status" value="1"/>
</dbReference>
<dbReference type="GO" id="GO:0051666">
    <property type="term" value="P:actin cortical patch localization"/>
    <property type="evidence" value="ECO:0007669"/>
    <property type="project" value="TreeGrafter"/>
</dbReference>
<organism evidence="4 5">
    <name type="scientific">Hortaea werneckii</name>
    <name type="common">Black yeast</name>
    <name type="synonym">Cladosporium werneckii</name>
    <dbReference type="NCBI Taxonomy" id="91943"/>
    <lineage>
        <taxon>Eukaryota</taxon>
        <taxon>Fungi</taxon>
        <taxon>Dikarya</taxon>
        <taxon>Ascomycota</taxon>
        <taxon>Pezizomycotina</taxon>
        <taxon>Dothideomycetes</taxon>
        <taxon>Dothideomycetidae</taxon>
        <taxon>Mycosphaerellales</taxon>
        <taxon>Teratosphaeriaceae</taxon>
        <taxon>Hortaea</taxon>
    </lineage>
</organism>
<dbReference type="EMBL" id="QWIS01000211">
    <property type="protein sequence ID" value="RMZ01462.1"/>
    <property type="molecule type" value="Genomic_DNA"/>
</dbReference>
<dbReference type="PROSITE" id="PS50179">
    <property type="entry name" value="VHS"/>
    <property type="match status" value="1"/>
</dbReference>
<feature type="compositionally biased region" description="Polar residues" evidence="2">
    <location>
        <begin position="175"/>
        <end position="187"/>
    </location>
</feature>
<dbReference type="PANTHER" id="PTHR47789:SF1">
    <property type="entry name" value="LAS SEVENTEEN-BINDING PROTEIN 5"/>
    <property type="match status" value="1"/>
</dbReference>
<feature type="compositionally biased region" description="Polar residues" evidence="2">
    <location>
        <begin position="533"/>
        <end position="543"/>
    </location>
</feature>
<reference evidence="4 5" key="1">
    <citation type="journal article" date="2018" name="BMC Genomics">
        <title>Genomic evidence for intraspecific hybridization in a clonal and extremely halotolerant yeast.</title>
        <authorList>
            <person name="Gostincar C."/>
            <person name="Stajich J.E."/>
            <person name="Zupancic J."/>
            <person name="Zalar P."/>
            <person name="Gunde-Cimerman N."/>
        </authorList>
    </citation>
    <scope>NUCLEOTIDE SEQUENCE [LARGE SCALE GENOMIC DNA]</scope>
    <source>
        <strain evidence="4 5">EXF-562</strain>
    </source>
</reference>
<accession>A0A3M7GLA9</accession>
<name>A0A3M7GLA9_HORWE</name>
<evidence type="ECO:0000313" key="5">
    <source>
        <dbReference type="Proteomes" id="UP000280598"/>
    </source>
</evidence>
<dbReference type="GO" id="GO:0006897">
    <property type="term" value="P:endocytosis"/>
    <property type="evidence" value="ECO:0007669"/>
    <property type="project" value="InterPro"/>
</dbReference>
<feature type="region of interest" description="Disordered" evidence="2">
    <location>
        <begin position="531"/>
        <end position="606"/>
    </location>
</feature>
<dbReference type="InterPro" id="IPR008942">
    <property type="entry name" value="ENTH_VHS"/>
</dbReference>
<feature type="compositionally biased region" description="Polar residues" evidence="2">
    <location>
        <begin position="590"/>
        <end position="601"/>
    </location>
</feature>
<dbReference type="GO" id="GO:0030479">
    <property type="term" value="C:actin cortical patch"/>
    <property type="evidence" value="ECO:0007669"/>
    <property type="project" value="TreeGrafter"/>
</dbReference>
<feature type="compositionally biased region" description="Polar residues" evidence="2">
    <location>
        <begin position="551"/>
        <end position="578"/>
    </location>
</feature>
<dbReference type="PANTHER" id="PTHR47789">
    <property type="entry name" value="LAS SEVENTEEN-BINDING PROTEIN 5"/>
    <property type="match status" value="1"/>
</dbReference>
<dbReference type="InterPro" id="IPR002014">
    <property type="entry name" value="VHS_dom"/>
</dbReference>
<feature type="domain" description="VHS" evidence="3">
    <location>
        <begin position="19"/>
        <end position="148"/>
    </location>
</feature>
<protein>
    <recommendedName>
        <fullName evidence="3">VHS domain-containing protein</fullName>
    </recommendedName>
</protein>
<dbReference type="AlphaFoldDB" id="A0A3M7GLA9"/>
<dbReference type="SMART" id="SM00288">
    <property type="entry name" value="VHS"/>
    <property type="match status" value="1"/>
</dbReference>
<dbReference type="SUPFAM" id="SSF48464">
    <property type="entry name" value="ENTH/VHS domain"/>
    <property type="match status" value="1"/>
</dbReference>
<feature type="compositionally biased region" description="Low complexity" evidence="2">
    <location>
        <begin position="201"/>
        <end position="210"/>
    </location>
</feature>
<dbReference type="InterPro" id="IPR045007">
    <property type="entry name" value="LSB5"/>
</dbReference>
<dbReference type="GO" id="GO:0035091">
    <property type="term" value="F:phosphatidylinositol binding"/>
    <property type="evidence" value="ECO:0007669"/>
    <property type="project" value="InterPro"/>
</dbReference>
<dbReference type="InterPro" id="IPR044103">
    <property type="entry name" value="GAT_LSB5"/>
</dbReference>
<evidence type="ECO:0000313" key="4">
    <source>
        <dbReference type="EMBL" id="RMZ01462.1"/>
    </source>
</evidence>
<comment type="subunit">
    <text evidence="1">Component of the ESCRT-0 complex composed of HSE1 and VPS27.</text>
</comment>
<dbReference type="GO" id="GO:0007034">
    <property type="term" value="P:vacuolar transport"/>
    <property type="evidence" value="ECO:0007669"/>
    <property type="project" value="UniProtKB-ARBA"/>
</dbReference>
<dbReference type="CDD" id="cd16980">
    <property type="entry name" value="VHS_Lsb5"/>
    <property type="match status" value="1"/>
</dbReference>
<dbReference type="GO" id="GO:0007015">
    <property type="term" value="P:actin filament organization"/>
    <property type="evidence" value="ECO:0007669"/>
    <property type="project" value="InterPro"/>
</dbReference>
<dbReference type="Proteomes" id="UP000280598">
    <property type="component" value="Unassembled WGS sequence"/>
</dbReference>